<dbReference type="Gene3D" id="3.90.190.20">
    <property type="entry name" value="Mur ligase, C-terminal domain"/>
    <property type="match status" value="1"/>
</dbReference>
<protein>
    <recommendedName>
        <fullName evidence="3">tetrahydrofolate synthase</fullName>
        <ecNumber evidence="3">6.3.2.17</ecNumber>
    </recommendedName>
    <alternativeName>
        <fullName evidence="9">Tetrahydrofolylpolyglutamate synthase</fullName>
    </alternativeName>
</protein>
<evidence type="ECO:0000256" key="9">
    <source>
        <dbReference type="ARBA" id="ARBA00030592"/>
    </source>
</evidence>
<evidence type="ECO:0000256" key="4">
    <source>
        <dbReference type="ARBA" id="ARBA00022598"/>
    </source>
</evidence>
<dbReference type="InterPro" id="IPR036565">
    <property type="entry name" value="Mur-like_cat_sf"/>
</dbReference>
<comment type="similarity">
    <text evidence="2">Belongs to the folylpolyglutamate synthase family.</text>
</comment>
<evidence type="ECO:0000256" key="1">
    <source>
        <dbReference type="ARBA" id="ARBA00001946"/>
    </source>
</evidence>
<dbReference type="Proteomes" id="UP000279336">
    <property type="component" value="Unassembled WGS sequence"/>
</dbReference>
<dbReference type="SUPFAM" id="SSF53623">
    <property type="entry name" value="MurD-like peptide ligases, catalytic domain"/>
    <property type="match status" value="1"/>
</dbReference>
<dbReference type="Gene3D" id="3.40.1190.10">
    <property type="entry name" value="Mur-like, catalytic domain"/>
    <property type="match status" value="1"/>
</dbReference>
<dbReference type="EC" id="6.3.2.17" evidence="3"/>
<feature type="domain" description="Mur ligase C-terminal" evidence="11">
    <location>
        <begin position="311"/>
        <end position="436"/>
    </location>
</feature>
<dbReference type="GO" id="GO:0046872">
    <property type="term" value="F:metal ion binding"/>
    <property type="evidence" value="ECO:0007669"/>
    <property type="project" value="UniProtKB-KW"/>
</dbReference>
<gene>
    <name evidence="13" type="ORF">D7U36_00955</name>
</gene>
<reference evidence="13 14" key="1">
    <citation type="submission" date="2018-10" db="EMBL/GenBank/DDBJ databases">
        <title>Propionibacterium australiense Genome Sequencing and Assembly.</title>
        <authorList>
            <person name="Bernier A.-M."/>
            <person name="Bernard K."/>
        </authorList>
    </citation>
    <scope>NUCLEOTIDE SEQUENCE [LARGE SCALE GENOMIC DNA]</scope>
    <source>
        <strain evidence="13 14">NML98A078</strain>
    </source>
</reference>
<keyword evidence="7" id="KW-0067">ATP-binding</keyword>
<dbReference type="Pfam" id="PF08245">
    <property type="entry name" value="Mur_ligase_M"/>
    <property type="match status" value="1"/>
</dbReference>
<sequence length="471" mass="48541">MTSTPEKNPGPPSGHARIVESLTSRWPEHRIGPTLARIEALCELLGSPQDACPVIAVTGTNGKGSTAAIIDALLRSMGLRTGRFSSPHLQDITERICIDGSPIEAARFDELWEQISPMVGMVDAERIDGIALTFFEAMVAMAYAAFADAPVDVAIMEVGMGGRWDATNVADAQVGVVGPVDLDHMQYLGGTIGEIAAEKAGIIKPGATAVLAGQLPEAAAALSRHCAQVGATMVREGPDFALLDRQPAVGGQLLRLEGTGGPVGDLFLPLHGAHMAHNAAVAVAAVEAFCGGRAVEPAVLAEGLANVRAPGRLEAIHHDPLVVLDTAHNPHGVRATLAGLREAFAMQPVVGVLAMMADKQVDAVLDLLAAELDQVVVTAVRGSPRAMGVADLAQAAVGSFGRARVHTAQDTAEALNKAMTLARGAGEEAGVLVIGSVHLAGEARDILADDTTGEGAVPLTMSVADDPDGIR</sequence>
<evidence type="ECO:0000256" key="6">
    <source>
        <dbReference type="ARBA" id="ARBA00022741"/>
    </source>
</evidence>
<dbReference type="Pfam" id="PF02875">
    <property type="entry name" value="Mur_ligase_C"/>
    <property type="match status" value="1"/>
</dbReference>
<comment type="cofactor">
    <cofactor evidence="1">
        <name>Mg(2+)</name>
        <dbReference type="ChEBI" id="CHEBI:18420"/>
    </cofactor>
</comment>
<keyword evidence="8" id="KW-0460">Magnesium</keyword>
<keyword evidence="6" id="KW-0547">Nucleotide-binding</keyword>
<dbReference type="PIRSF" id="PIRSF001563">
    <property type="entry name" value="Folylpolyglu_synth"/>
    <property type="match status" value="1"/>
</dbReference>
<comment type="caution">
    <text evidence="13">The sequence shown here is derived from an EMBL/GenBank/DDBJ whole genome shotgun (WGS) entry which is preliminary data.</text>
</comment>
<evidence type="ECO:0000256" key="2">
    <source>
        <dbReference type="ARBA" id="ARBA00008276"/>
    </source>
</evidence>
<dbReference type="GO" id="GO:0008841">
    <property type="term" value="F:dihydrofolate synthase activity"/>
    <property type="evidence" value="ECO:0007669"/>
    <property type="project" value="TreeGrafter"/>
</dbReference>
<evidence type="ECO:0000256" key="3">
    <source>
        <dbReference type="ARBA" id="ARBA00013025"/>
    </source>
</evidence>
<evidence type="ECO:0000313" key="14">
    <source>
        <dbReference type="Proteomes" id="UP000279336"/>
    </source>
</evidence>
<organism evidence="13 14">
    <name type="scientific">Propionibacterium australiense</name>
    <dbReference type="NCBI Taxonomy" id="119981"/>
    <lineage>
        <taxon>Bacteria</taxon>
        <taxon>Bacillati</taxon>
        <taxon>Actinomycetota</taxon>
        <taxon>Actinomycetes</taxon>
        <taxon>Propionibacteriales</taxon>
        <taxon>Propionibacteriaceae</taxon>
        <taxon>Propionibacterium</taxon>
    </lineage>
</organism>
<dbReference type="GO" id="GO:0005737">
    <property type="term" value="C:cytoplasm"/>
    <property type="evidence" value="ECO:0007669"/>
    <property type="project" value="TreeGrafter"/>
</dbReference>
<dbReference type="NCBIfam" id="TIGR01499">
    <property type="entry name" value="folC"/>
    <property type="match status" value="1"/>
</dbReference>
<evidence type="ECO:0000256" key="8">
    <source>
        <dbReference type="ARBA" id="ARBA00022842"/>
    </source>
</evidence>
<dbReference type="InterPro" id="IPR004101">
    <property type="entry name" value="Mur_ligase_C"/>
</dbReference>
<evidence type="ECO:0000259" key="12">
    <source>
        <dbReference type="Pfam" id="PF08245"/>
    </source>
</evidence>
<evidence type="ECO:0000259" key="11">
    <source>
        <dbReference type="Pfam" id="PF02875"/>
    </source>
</evidence>
<dbReference type="PANTHER" id="PTHR11136:SF0">
    <property type="entry name" value="DIHYDROFOLATE SYNTHETASE-RELATED"/>
    <property type="match status" value="1"/>
</dbReference>
<dbReference type="PANTHER" id="PTHR11136">
    <property type="entry name" value="FOLYLPOLYGLUTAMATE SYNTHASE-RELATED"/>
    <property type="match status" value="1"/>
</dbReference>
<evidence type="ECO:0000256" key="7">
    <source>
        <dbReference type="ARBA" id="ARBA00022840"/>
    </source>
</evidence>
<feature type="domain" description="Mur ligase central" evidence="12">
    <location>
        <begin position="142"/>
        <end position="286"/>
    </location>
</feature>
<keyword evidence="4" id="KW-0436">Ligase</keyword>
<name>A0A8B3FM30_9ACTN</name>
<dbReference type="SUPFAM" id="SSF53244">
    <property type="entry name" value="MurD-like peptide ligases, peptide-binding domain"/>
    <property type="match status" value="1"/>
</dbReference>
<dbReference type="InterPro" id="IPR036615">
    <property type="entry name" value="Mur_ligase_C_dom_sf"/>
</dbReference>
<dbReference type="GO" id="GO:0004326">
    <property type="term" value="F:tetrahydrofolylpolyglutamate synthase activity"/>
    <property type="evidence" value="ECO:0007669"/>
    <property type="project" value="UniProtKB-EC"/>
</dbReference>
<dbReference type="OrthoDB" id="9809356at2"/>
<keyword evidence="5" id="KW-0479">Metal-binding</keyword>
<dbReference type="RefSeq" id="WP_121587826.1">
    <property type="nucleotide sequence ID" value="NZ_LR134442.1"/>
</dbReference>
<evidence type="ECO:0000256" key="10">
    <source>
        <dbReference type="ARBA" id="ARBA00047493"/>
    </source>
</evidence>
<dbReference type="AlphaFoldDB" id="A0A8B3FM30"/>
<accession>A0A8B3FM30</accession>
<dbReference type="InterPro" id="IPR001645">
    <property type="entry name" value="Folylpolyglutamate_synth"/>
</dbReference>
<evidence type="ECO:0000256" key="5">
    <source>
        <dbReference type="ARBA" id="ARBA00022723"/>
    </source>
</evidence>
<proteinExistence type="inferred from homology"/>
<dbReference type="EMBL" id="RCIW01000001">
    <property type="protein sequence ID" value="RLP13027.1"/>
    <property type="molecule type" value="Genomic_DNA"/>
</dbReference>
<evidence type="ECO:0000313" key="13">
    <source>
        <dbReference type="EMBL" id="RLP13027.1"/>
    </source>
</evidence>
<dbReference type="InterPro" id="IPR013221">
    <property type="entry name" value="Mur_ligase_cen"/>
</dbReference>
<dbReference type="FunFam" id="3.40.1190.10:FF:000011">
    <property type="entry name" value="Folylpolyglutamate synthase/dihydrofolate synthase"/>
    <property type="match status" value="1"/>
</dbReference>
<dbReference type="GO" id="GO:0005524">
    <property type="term" value="F:ATP binding"/>
    <property type="evidence" value="ECO:0007669"/>
    <property type="project" value="UniProtKB-KW"/>
</dbReference>
<comment type="catalytic activity">
    <reaction evidence="10">
        <text>(6S)-5,6,7,8-tetrahydrofolyl-(gamma-L-Glu)(n) + L-glutamate + ATP = (6S)-5,6,7,8-tetrahydrofolyl-(gamma-L-Glu)(n+1) + ADP + phosphate + H(+)</text>
        <dbReference type="Rhea" id="RHEA:10580"/>
        <dbReference type="Rhea" id="RHEA-COMP:14738"/>
        <dbReference type="Rhea" id="RHEA-COMP:14740"/>
        <dbReference type="ChEBI" id="CHEBI:15378"/>
        <dbReference type="ChEBI" id="CHEBI:29985"/>
        <dbReference type="ChEBI" id="CHEBI:30616"/>
        <dbReference type="ChEBI" id="CHEBI:43474"/>
        <dbReference type="ChEBI" id="CHEBI:141005"/>
        <dbReference type="ChEBI" id="CHEBI:456216"/>
        <dbReference type="EC" id="6.3.2.17"/>
    </reaction>
</comment>